<proteinExistence type="predicted"/>
<dbReference type="Proteomes" id="UP000009168">
    <property type="component" value="Unassembled WGS sequence"/>
</dbReference>
<dbReference type="RefSeq" id="XP_012654080.1">
    <property type="nucleotide sequence ID" value="XM_012798626.1"/>
</dbReference>
<dbReference type="GeneID" id="24441243"/>
<feature type="chain" id="PRO_5004903333" description="Transmembrane protein" evidence="1">
    <location>
        <begin position="26"/>
        <end position="126"/>
    </location>
</feature>
<evidence type="ECO:0000313" key="3">
    <source>
        <dbReference type="Proteomes" id="UP000009168"/>
    </source>
</evidence>
<dbReference type="EMBL" id="GG662632">
    <property type="protein sequence ID" value="EWS73390.1"/>
    <property type="molecule type" value="Genomic_DNA"/>
</dbReference>
<accession>W7X2E4</accession>
<sequence>MVRIQYIYLQFSVAILLLQSKIFNAFSTEANYCYAKKLSISSNDKQVRSSMSSLIRYLSQHLQKFLKNQLTRCSNIVICQKRSIRKRFYFRNRSKFMPFVKHNFSQHKHLSIYLHLTLQNVGIVCP</sequence>
<dbReference type="AlphaFoldDB" id="W7X2E4"/>
<protein>
    <recommendedName>
        <fullName evidence="4">Transmembrane protein</fullName>
    </recommendedName>
</protein>
<dbReference type="InParanoid" id="W7X2E4"/>
<dbReference type="KEGG" id="tet:TTHERM_000962138"/>
<keyword evidence="1" id="KW-0732">Signal</keyword>
<evidence type="ECO:0000313" key="2">
    <source>
        <dbReference type="EMBL" id="EWS73390.1"/>
    </source>
</evidence>
<reference evidence="3" key="1">
    <citation type="journal article" date="2006" name="PLoS Biol.">
        <title>Macronuclear genome sequence of the ciliate Tetrahymena thermophila, a model eukaryote.</title>
        <authorList>
            <person name="Eisen J.A."/>
            <person name="Coyne R.S."/>
            <person name="Wu M."/>
            <person name="Wu D."/>
            <person name="Thiagarajan M."/>
            <person name="Wortman J.R."/>
            <person name="Badger J.H."/>
            <person name="Ren Q."/>
            <person name="Amedeo P."/>
            <person name="Jones K.M."/>
            <person name="Tallon L.J."/>
            <person name="Delcher A.L."/>
            <person name="Salzberg S.L."/>
            <person name="Silva J.C."/>
            <person name="Haas B.J."/>
            <person name="Majoros W.H."/>
            <person name="Farzad M."/>
            <person name="Carlton J.M."/>
            <person name="Smith R.K. Jr."/>
            <person name="Garg J."/>
            <person name="Pearlman R.E."/>
            <person name="Karrer K.M."/>
            <person name="Sun L."/>
            <person name="Manning G."/>
            <person name="Elde N.C."/>
            <person name="Turkewitz A.P."/>
            <person name="Asai D.J."/>
            <person name="Wilkes D.E."/>
            <person name="Wang Y."/>
            <person name="Cai H."/>
            <person name="Collins K."/>
            <person name="Stewart B.A."/>
            <person name="Lee S.R."/>
            <person name="Wilamowska K."/>
            <person name="Weinberg Z."/>
            <person name="Ruzzo W.L."/>
            <person name="Wloga D."/>
            <person name="Gaertig J."/>
            <person name="Frankel J."/>
            <person name="Tsao C.-C."/>
            <person name="Gorovsky M.A."/>
            <person name="Keeling P.J."/>
            <person name="Waller R.F."/>
            <person name="Patron N.J."/>
            <person name="Cherry J.M."/>
            <person name="Stover N.A."/>
            <person name="Krieger C.J."/>
            <person name="del Toro C."/>
            <person name="Ryder H.F."/>
            <person name="Williamson S.C."/>
            <person name="Barbeau R.A."/>
            <person name="Hamilton E.P."/>
            <person name="Orias E."/>
        </authorList>
    </citation>
    <scope>NUCLEOTIDE SEQUENCE [LARGE SCALE GENOMIC DNA]</scope>
    <source>
        <strain evidence="3">SB210</strain>
    </source>
</reference>
<keyword evidence="3" id="KW-1185">Reference proteome</keyword>
<evidence type="ECO:0008006" key="4">
    <source>
        <dbReference type="Google" id="ProtNLM"/>
    </source>
</evidence>
<evidence type="ECO:0000256" key="1">
    <source>
        <dbReference type="SAM" id="SignalP"/>
    </source>
</evidence>
<feature type="signal peptide" evidence="1">
    <location>
        <begin position="1"/>
        <end position="25"/>
    </location>
</feature>
<gene>
    <name evidence="2" type="ORF">TTHERM_000962138</name>
</gene>
<organism evidence="2 3">
    <name type="scientific">Tetrahymena thermophila (strain SB210)</name>
    <dbReference type="NCBI Taxonomy" id="312017"/>
    <lineage>
        <taxon>Eukaryota</taxon>
        <taxon>Sar</taxon>
        <taxon>Alveolata</taxon>
        <taxon>Ciliophora</taxon>
        <taxon>Intramacronucleata</taxon>
        <taxon>Oligohymenophorea</taxon>
        <taxon>Hymenostomatida</taxon>
        <taxon>Tetrahymenina</taxon>
        <taxon>Tetrahymenidae</taxon>
        <taxon>Tetrahymena</taxon>
    </lineage>
</organism>
<name>W7X2E4_TETTS</name>